<keyword evidence="7 10" id="KW-0808">Transferase</keyword>
<keyword evidence="11" id="KW-0472">Membrane</keyword>
<dbReference type="Proteomes" id="UP000600363">
    <property type="component" value="Unassembled WGS sequence"/>
</dbReference>
<dbReference type="AlphaFoldDB" id="A0A832RXM4"/>
<dbReference type="InterPro" id="IPR029044">
    <property type="entry name" value="Nucleotide-diphossugar_trans"/>
</dbReference>
<evidence type="ECO:0000256" key="5">
    <source>
        <dbReference type="ARBA" id="ARBA00013268"/>
    </source>
</evidence>
<reference evidence="13" key="1">
    <citation type="journal article" date="2020" name="bioRxiv">
        <title>A rank-normalized archaeal taxonomy based on genome phylogeny resolves widespread incomplete and uneven classifications.</title>
        <authorList>
            <person name="Rinke C."/>
            <person name="Chuvochina M."/>
            <person name="Mussig A.J."/>
            <person name="Chaumeil P.-A."/>
            <person name="Waite D.W."/>
            <person name="Whitman W.B."/>
            <person name="Parks D.H."/>
            <person name="Hugenholtz P."/>
        </authorList>
    </citation>
    <scope>NUCLEOTIDE SEQUENCE</scope>
    <source>
        <strain evidence="13">UBA12518</strain>
    </source>
</reference>
<feature type="transmembrane region" description="Helical" evidence="11">
    <location>
        <begin position="417"/>
        <end position="438"/>
    </location>
</feature>
<feature type="transmembrane region" description="Helical" evidence="11">
    <location>
        <begin position="326"/>
        <end position="348"/>
    </location>
</feature>
<dbReference type="Pfam" id="PF12804">
    <property type="entry name" value="NTP_transf_3"/>
    <property type="match status" value="1"/>
</dbReference>
<accession>A0A832RXM4</accession>
<name>A0A832RXM4_9EURY</name>
<dbReference type="GO" id="GO:0016779">
    <property type="term" value="F:nucleotidyltransferase activity"/>
    <property type="evidence" value="ECO:0007669"/>
    <property type="project" value="UniProtKB-KW"/>
</dbReference>
<keyword evidence="8" id="KW-0548">Nucleotidyltransferase</keyword>
<organism evidence="13 14">
    <name type="scientific">Methermicoccus shengliensis</name>
    <dbReference type="NCBI Taxonomy" id="660064"/>
    <lineage>
        <taxon>Archaea</taxon>
        <taxon>Methanobacteriati</taxon>
        <taxon>Methanobacteriota</taxon>
        <taxon>Stenosarchaea group</taxon>
        <taxon>Methanomicrobia</taxon>
        <taxon>Methanosarcinales</taxon>
        <taxon>Methermicoccaceae</taxon>
        <taxon>Methermicoccus</taxon>
    </lineage>
</organism>
<dbReference type="PANTHER" id="PTHR43584">
    <property type="entry name" value="NUCLEOTIDYL TRANSFERASE"/>
    <property type="match status" value="1"/>
</dbReference>
<evidence type="ECO:0000256" key="1">
    <source>
        <dbReference type="ARBA" id="ARBA00000729"/>
    </source>
</evidence>
<evidence type="ECO:0000256" key="7">
    <source>
        <dbReference type="ARBA" id="ARBA00022679"/>
    </source>
</evidence>
<protein>
    <recommendedName>
        <fullName evidence="6">Bifunctional IPC transferase and DIPP synthase</fullName>
        <ecNumber evidence="4">2.7.7.74</ecNumber>
        <ecNumber evidence="5">2.7.8.34</ecNumber>
    </recommendedName>
</protein>
<proteinExistence type="inferred from homology"/>
<sequence length="446" mass="49475">MKVLILAAGIGKRMSGRGIHTPKPLLKLFGIPLIEHTLRKLLAYGFSSSDIVVVYHSDEVGEFLRSKFPSIGLIHNSLPKKGNGYSLFLARERIDEDFVLLMSDHYYADGFFEILTEAISGSCSEDESSETYSTIVFVSRECTSPEEATKVRVDDDRVVEIGKELKRYDYYDTGFFICKKGIFDYIVNLINNDEIQLYSVMNEVAKDGKLSYVCVDDFWIDIDTPEDAAQAKRLLKSGLQKADDGCISRHLNRRLSTRLTEQLSRFDSITPNHLTILSFSIGLLSSAIFFSGNVLLGGVMAQVCSVVDGCDGELARLKSMKTRFGGVFDAVTDRYVDVFILLGMLWAYGLDWKGVAAFFLAVTGSVLFSYTWHQTGIRVPFAGRDVRLFIIMVGALLSQCIGYLSTSGGAETLSTGVILLTMLSIGLLTHTGVVVSLVRLRGLFHR</sequence>
<comment type="catalytic activity">
    <reaction evidence="1">
        <text>1D-myo-inositol 3-phosphate + CTP + H(+) = CDP-1L-myo-inositol + diphosphate</text>
        <dbReference type="Rhea" id="RHEA:30647"/>
        <dbReference type="ChEBI" id="CHEBI:15378"/>
        <dbReference type="ChEBI" id="CHEBI:33019"/>
        <dbReference type="ChEBI" id="CHEBI:37563"/>
        <dbReference type="ChEBI" id="CHEBI:58401"/>
        <dbReference type="ChEBI" id="CHEBI:62573"/>
        <dbReference type="EC" id="2.7.7.74"/>
    </reaction>
</comment>
<evidence type="ECO:0000256" key="6">
    <source>
        <dbReference type="ARBA" id="ARBA00018322"/>
    </source>
</evidence>
<dbReference type="EC" id="2.7.8.34" evidence="5"/>
<feature type="domain" description="MobA-like NTP transferase" evidence="12">
    <location>
        <begin position="3"/>
        <end position="107"/>
    </location>
</feature>
<dbReference type="GO" id="GO:0008654">
    <property type="term" value="P:phospholipid biosynthetic process"/>
    <property type="evidence" value="ECO:0007669"/>
    <property type="project" value="InterPro"/>
</dbReference>
<keyword evidence="11" id="KW-0812">Transmembrane</keyword>
<dbReference type="InterPro" id="IPR043130">
    <property type="entry name" value="CDP-OH_PTrfase_TM_dom"/>
</dbReference>
<evidence type="ECO:0000256" key="4">
    <source>
        <dbReference type="ARBA" id="ARBA00012504"/>
    </source>
</evidence>
<dbReference type="EMBL" id="DUIH01000021">
    <property type="protein sequence ID" value="HIH70073.1"/>
    <property type="molecule type" value="Genomic_DNA"/>
</dbReference>
<dbReference type="Gene3D" id="3.90.550.10">
    <property type="entry name" value="Spore Coat Polysaccharide Biosynthesis Protein SpsA, Chain A"/>
    <property type="match status" value="1"/>
</dbReference>
<dbReference type="Gene3D" id="1.20.120.1760">
    <property type="match status" value="1"/>
</dbReference>
<dbReference type="GO" id="GO:0016780">
    <property type="term" value="F:phosphotransferase activity, for other substituted phosphate groups"/>
    <property type="evidence" value="ECO:0007669"/>
    <property type="project" value="InterPro"/>
</dbReference>
<dbReference type="RefSeq" id="WP_276624555.1">
    <property type="nucleotide sequence ID" value="NZ_DUIH01000021.1"/>
</dbReference>
<comment type="caution">
    <text evidence="13">The sequence shown here is derived from an EMBL/GenBank/DDBJ whole genome shotgun (WGS) entry which is preliminary data.</text>
</comment>
<evidence type="ECO:0000256" key="9">
    <source>
        <dbReference type="ARBA" id="ARBA00049235"/>
    </source>
</evidence>
<dbReference type="EC" id="2.7.7.74" evidence="4"/>
<dbReference type="InterPro" id="IPR000462">
    <property type="entry name" value="CDP-OH_P_trans"/>
</dbReference>
<feature type="transmembrane region" description="Helical" evidence="11">
    <location>
        <begin position="354"/>
        <end position="373"/>
    </location>
</feature>
<comment type="similarity">
    <text evidence="10">Belongs to the CDP-alcohol phosphatidyltransferase class-I family.</text>
</comment>
<dbReference type="GO" id="GO:0016020">
    <property type="term" value="C:membrane"/>
    <property type="evidence" value="ECO:0007669"/>
    <property type="project" value="InterPro"/>
</dbReference>
<dbReference type="InterPro" id="IPR050065">
    <property type="entry name" value="GlmU-like"/>
</dbReference>
<dbReference type="InterPro" id="IPR025877">
    <property type="entry name" value="MobA-like_NTP_Trfase"/>
</dbReference>
<evidence type="ECO:0000313" key="14">
    <source>
        <dbReference type="Proteomes" id="UP000600363"/>
    </source>
</evidence>
<evidence type="ECO:0000259" key="12">
    <source>
        <dbReference type="Pfam" id="PF12804"/>
    </source>
</evidence>
<feature type="transmembrane region" description="Helical" evidence="11">
    <location>
        <begin position="274"/>
        <end position="296"/>
    </location>
</feature>
<dbReference type="InterPro" id="IPR048254">
    <property type="entry name" value="CDP_ALCOHOL_P_TRANSF_CS"/>
</dbReference>
<comment type="similarity">
    <text evidence="3">In the N-terminal section; belongs to the MobA family.</text>
</comment>
<comment type="similarity">
    <text evidence="2">In the C-terminal section; belongs to the CDP-alcohol phosphatidyltransferase class-I family.</text>
</comment>
<keyword evidence="11" id="KW-1133">Transmembrane helix</keyword>
<dbReference type="Pfam" id="PF01066">
    <property type="entry name" value="CDP-OH_P_transf"/>
    <property type="match status" value="1"/>
</dbReference>
<dbReference type="SUPFAM" id="SSF53448">
    <property type="entry name" value="Nucleotide-diphospho-sugar transferases"/>
    <property type="match status" value="1"/>
</dbReference>
<dbReference type="PROSITE" id="PS00379">
    <property type="entry name" value="CDP_ALCOHOL_P_TRANSF"/>
    <property type="match status" value="1"/>
</dbReference>
<evidence type="ECO:0000256" key="3">
    <source>
        <dbReference type="ARBA" id="ARBA00007897"/>
    </source>
</evidence>
<dbReference type="PANTHER" id="PTHR43584:SF8">
    <property type="entry name" value="N-ACETYLMURAMATE ALPHA-1-PHOSPHATE URIDYLYLTRANSFERASE"/>
    <property type="match status" value="1"/>
</dbReference>
<evidence type="ECO:0000313" key="13">
    <source>
        <dbReference type="EMBL" id="HIH70073.1"/>
    </source>
</evidence>
<gene>
    <name evidence="13" type="ORF">HA299_05640</name>
</gene>
<evidence type="ECO:0000256" key="10">
    <source>
        <dbReference type="RuleBase" id="RU003750"/>
    </source>
</evidence>
<feature type="transmembrane region" description="Helical" evidence="11">
    <location>
        <begin position="385"/>
        <end position="405"/>
    </location>
</feature>
<evidence type="ECO:0000256" key="8">
    <source>
        <dbReference type="ARBA" id="ARBA00022695"/>
    </source>
</evidence>
<comment type="catalytic activity">
    <reaction evidence="9">
        <text>CDP-1L-myo-inositol + 1D-myo-inositol 3-phosphate = bis(1L-myo-inositol) 3,1'-phosphate 1-phosphate + CMP + H(+)</text>
        <dbReference type="Rhea" id="RHEA:31327"/>
        <dbReference type="ChEBI" id="CHEBI:15378"/>
        <dbReference type="ChEBI" id="CHEBI:58401"/>
        <dbReference type="ChEBI" id="CHEBI:60377"/>
        <dbReference type="ChEBI" id="CHEBI:62573"/>
        <dbReference type="ChEBI" id="CHEBI:62576"/>
        <dbReference type="EC" id="2.7.8.34"/>
    </reaction>
</comment>
<evidence type="ECO:0000256" key="2">
    <source>
        <dbReference type="ARBA" id="ARBA00006982"/>
    </source>
</evidence>
<evidence type="ECO:0000256" key="11">
    <source>
        <dbReference type="SAM" id="Phobius"/>
    </source>
</evidence>